<reference evidence="1" key="1">
    <citation type="journal article" date="2021" name="Proc. Natl. Acad. Sci. U.S.A.">
        <title>A Catalog of Tens of Thousands of Viruses from Human Metagenomes Reveals Hidden Associations with Chronic Diseases.</title>
        <authorList>
            <person name="Tisza M.J."/>
            <person name="Buck C.B."/>
        </authorList>
    </citation>
    <scope>NUCLEOTIDE SEQUENCE</scope>
    <source>
        <strain evidence="1">Ct8LX107</strain>
    </source>
</reference>
<organism evidence="1">
    <name type="scientific">Siphoviridae sp. ct8LX107</name>
    <dbReference type="NCBI Taxonomy" id="2826169"/>
    <lineage>
        <taxon>Viruses</taxon>
        <taxon>Duplodnaviria</taxon>
        <taxon>Heunggongvirae</taxon>
        <taxon>Uroviricota</taxon>
        <taxon>Caudoviricetes</taxon>
    </lineage>
</organism>
<proteinExistence type="predicted"/>
<name>A0A8S5QQQ6_9CAUD</name>
<accession>A0A8S5QQQ6</accession>
<dbReference type="EMBL" id="BK015706">
    <property type="protein sequence ID" value="DAE21069.1"/>
    <property type="molecule type" value="Genomic_DNA"/>
</dbReference>
<evidence type="ECO:0000313" key="1">
    <source>
        <dbReference type="EMBL" id="DAE21069.1"/>
    </source>
</evidence>
<sequence>MTPLKSLYASGDKDAHIFELSICRGAEEVDLSGASAQGYFIRADGYTVPITGTISGNIVTLTLSEGCYYIVGNFNLIIKVSTAENRKSVFWGNGYVVRSMTDAIVDEENVIPSLDELLAQIAAAESAAKAANQAASAANSAATSARQAASAADTNASSANSAANAAKAAATTATEAATKIDDMTITATGLAAGAAPTAELTEVDGHYNIVLGIPRGDKGDPGATPQITVQVKTGEPGTAASVTQSGTAEAPVIELTIPRGDTGSLGALTINGKAPDSAGKVELTAADVGALSGTDATLTEAGKAADAKATGDELNQLKSEKVAYTDVLTLEEIEASTDLSGKVASAESAKDINKVVSTMGAISLGFIPSEQSAKFKAEEIFFILFAPNSTTSCMDSYGTTASGFSRFVRSLTTSTEEYYTLTKTDGSFTLTNHVPWAVSYMVLGTNCKLILE</sequence>
<protein>
    <submittedName>
        <fullName evidence="1">BppU domain protein</fullName>
    </submittedName>
</protein>